<dbReference type="InterPro" id="IPR002937">
    <property type="entry name" value="Amino_oxidase"/>
</dbReference>
<feature type="domain" description="Amine oxidase" evidence="1">
    <location>
        <begin position="10"/>
        <end position="266"/>
    </location>
</feature>
<dbReference type="OrthoDB" id="4496419at2"/>
<evidence type="ECO:0000259" key="1">
    <source>
        <dbReference type="Pfam" id="PF01593"/>
    </source>
</evidence>
<protein>
    <submittedName>
        <fullName evidence="2">Oxygen-dependent protoporphyrinogen oxidase</fullName>
    </submittedName>
</protein>
<dbReference type="Pfam" id="PF01593">
    <property type="entry name" value="Amino_oxidase"/>
    <property type="match status" value="1"/>
</dbReference>
<dbReference type="PANTHER" id="PTHR42923">
    <property type="entry name" value="PROTOPORPHYRINOGEN OXIDASE"/>
    <property type="match status" value="1"/>
</dbReference>
<dbReference type="InterPro" id="IPR036188">
    <property type="entry name" value="FAD/NAD-bd_sf"/>
</dbReference>
<reference evidence="2 3" key="1">
    <citation type="submission" date="2016-11" db="EMBL/GenBank/DDBJ databases">
        <authorList>
            <person name="Jaros S."/>
            <person name="Januszkiewicz K."/>
            <person name="Wedrychowicz H."/>
        </authorList>
    </citation>
    <scope>NUCLEOTIDE SEQUENCE [LARGE SCALE GENOMIC DNA]</scope>
    <source>
        <strain evidence="2 3">DSM 12906</strain>
    </source>
</reference>
<dbReference type="Gene3D" id="3.90.660.20">
    <property type="entry name" value="Protoporphyrinogen oxidase, mitochondrial, domain 2"/>
    <property type="match status" value="1"/>
</dbReference>
<name>A0A1M6MZ90_9ACTN</name>
<proteinExistence type="predicted"/>
<dbReference type="Gene3D" id="3.50.50.60">
    <property type="entry name" value="FAD/NAD(P)-binding domain"/>
    <property type="match status" value="1"/>
</dbReference>
<dbReference type="RefSeq" id="WP_073190999.1">
    <property type="nucleotide sequence ID" value="NZ_FQZG01000100.1"/>
</dbReference>
<gene>
    <name evidence="2" type="ORF">SAMN02745244_03503</name>
</gene>
<sequence>MNAVVVGGGLAGLLTAYRLMQAGHSVKIREAAPHWGGMIAPVQVAGIQVDSGAEAYSTRGGLGRALCRELGLEVAAPESHPHVWWADGSWPMAEGLLGIPGSLDDPSLGVLSDEEKARFAKDLELGPEVGQDAHTIGDLARVRLGAGAVAKLVAPVATSIYATTPEHLSLAAVAPGILESIRTEGSLIGAVAALSASRGSAVEQPHGGMFRLIDALAARLEEAGVDVRLAAPVASLRRSRQGLHVHVRDGEDLLTERVVLATPAAVTVRLMGGLGVEFPAPPVHKARQVLLAASSAGLKDHPVGSGVLVATRDAVRAKALTHYSAKWPWAAQSGLEVLRLSYPDHVFPTRAEVLADASRLTGVRIADSEAVGLVSVSWDSLPTRIEAANRDHLVGMAAAVGVDMVGAWLDGNGISTVIAGTQRVHA</sequence>
<organism evidence="2 3">
    <name type="scientific">Tessaracoccus bendigoensis DSM 12906</name>
    <dbReference type="NCBI Taxonomy" id="1123357"/>
    <lineage>
        <taxon>Bacteria</taxon>
        <taxon>Bacillati</taxon>
        <taxon>Actinomycetota</taxon>
        <taxon>Actinomycetes</taxon>
        <taxon>Propionibacteriales</taxon>
        <taxon>Propionibacteriaceae</taxon>
        <taxon>Tessaracoccus</taxon>
    </lineage>
</organism>
<dbReference type="SUPFAM" id="SSF54373">
    <property type="entry name" value="FAD-linked reductases, C-terminal domain"/>
    <property type="match status" value="1"/>
</dbReference>
<dbReference type="SUPFAM" id="SSF51905">
    <property type="entry name" value="FAD/NAD(P)-binding domain"/>
    <property type="match status" value="1"/>
</dbReference>
<dbReference type="STRING" id="1123357.SAMN02745244_03503"/>
<dbReference type="Proteomes" id="UP000184512">
    <property type="component" value="Unassembled WGS sequence"/>
</dbReference>
<keyword evidence="3" id="KW-1185">Reference proteome</keyword>
<evidence type="ECO:0000313" key="3">
    <source>
        <dbReference type="Proteomes" id="UP000184512"/>
    </source>
</evidence>
<evidence type="ECO:0000313" key="2">
    <source>
        <dbReference type="EMBL" id="SHJ88702.1"/>
    </source>
</evidence>
<accession>A0A1M6MZ90</accession>
<dbReference type="Gene3D" id="1.10.3110.10">
    <property type="entry name" value="protoporphyrinogen ix oxidase, domain 3"/>
    <property type="match status" value="1"/>
</dbReference>
<dbReference type="GO" id="GO:0016491">
    <property type="term" value="F:oxidoreductase activity"/>
    <property type="evidence" value="ECO:0007669"/>
    <property type="project" value="InterPro"/>
</dbReference>
<dbReference type="EMBL" id="FQZG01000100">
    <property type="protein sequence ID" value="SHJ88702.1"/>
    <property type="molecule type" value="Genomic_DNA"/>
</dbReference>
<dbReference type="InterPro" id="IPR050464">
    <property type="entry name" value="Zeta_carotene_desat/Oxidored"/>
</dbReference>
<dbReference type="PANTHER" id="PTHR42923:SF3">
    <property type="entry name" value="PROTOPORPHYRINOGEN OXIDASE"/>
    <property type="match status" value="1"/>
</dbReference>
<dbReference type="AlphaFoldDB" id="A0A1M6MZ90"/>